<name>A0A7D7T5W3_9NEIS</name>
<reference evidence="1 2" key="1">
    <citation type="submission" date="2020-07" db="EMBL/GenBank/DDBJ databases">
        <title>Genomic diversity of species in the Neisseriaceae family.</title>
        <authorList>
            <person name="Vincent A.T."/>
            <person name="Bernet E."/>
            <person name="Veyrier F.J."/>
        </authorList>
    </citation>
    <scope>NUCLEOTIDE SEQUENCE [LARGE SCALE GENOMIC DNA]</scope>
    <source>
        <strain evidence="1 2">DSM 22244</strain>
    </source>
</reference>
<proteinExistence type="predicted"/>
<dbReference type="KEGG" id="nsg:H3L94_05150"/>
<sequence length="45" mass="4944">MFESLMVQMVSGFSGSLMLPMRLPEKPEAYLFCTSWETVAAAAGQ</sequence>
<evidence type="ECO:0000313" key="2">
    <source>
        <dbReference type="Proteomes" id="UP000514752"/>
    </source>
</evidence>
<dbReference type="RefSeq" id="WP_182122946.1">
    <property type="nucleotide sequence ID" value="NZ_CP059567.1"/>
</dbReference>
<dbReference type="AlphaFoldDB" id="A0A7D7T5W3"/>
<dbReference type="Proteomes" id="UP000514752">
    <property type="component" value="Chromosome"/>
</dbReference>
<gene>
    <name evidence="1" type="ORF">H3L94_05150</name>
</gene>
<dbReference type="EMBL" id="CP059567">
    <property type="protein sequence ID" value="QMT41413.1"/>
    <property type="molecule type" value="Genomic_DNA"/>
</dbReference>
<evidence type="ECO:0000313" key="1">
    <source>
        <dbReference type="EMBL" id="QMT41413.1"/>
    </source>
</evidence>
<accession>A0A7D7T5W3</accession>
<protein>
    <submittedName>
        <fullName evidence="1">Uncharacterized protein</fullName>
    </submittedName>
</protein>
<organism evidence="1 2">
    <name type="scientific">Neisseria shayeganii</name>
    <dbReference type="NCBI Taxonomy" id="607712"/>
    <lineage>
        <taxon>Bacteria</taxon>
        <taxon>Pseudomonadati</taxon>
        <taxon>Pseudomonadota</taxon>
        <taxon>Betaproteobacteria</taxon>
        <taxon>Neisseriales</taxon>
        <taxon>Neisseriaceae</taxon>
        <taxon>Neisseria</taxon>
    </lineage>
</organism>